<gene>
    <name evidence="2" type="ORF">OHA22_32810</name>
</gene>
<protein>
    <submittedName>
        <fullName evidence="2">Uncharacterized protein</fullName>
    </submittedName>
</protein>
<name>A0AAU2A6X4_9ACTN</name>
<reference evidence="2" key="1">
    <citation type="submission" date="2022-10" db="EMBL/GenBank/DDBJ databases">
        <title>The complete genomes of actinobacterial strains from the NBC collection.</title>
        <authorList>
            <person name="Joergensen T.S."/>
            <person name="Alvarez Arevalo M."/>
            <person name="Sterndorff E.B."/>
            <person name="Faurdal D."/>
            <person name="Vuksanovic O."/>
            <person name="Mourched A.-S."/>
            <person name="Charusanti P."/>
            <person name="Shaw S."/>
            <person name="Blin K."/>
            <person name="Weber T."/>
        </authorList>
    </citation>
    <scope>NUCLEOTIDE SEQUENCE</scope>
    <source>
        <strain evidence="2">NBC_00093</strain>
    </source>
</reference>
<sequence>MFESEVDARVDELVRGLRRITGALLVMASAHPDAARARELAVAANVLTTEVLPRLDEEAGSAGDAVEVSVAGEDALPPSPATAGSTAIGTLVERYPPDHAHRPAQPVLLDPELPYEKWRHLHRLTYRRPAAFDSAPYWNDPTPHLGRPVRWGVASSATVVRRMRHHYVTMRDLDSHAGRLVQRMLHASRAILETRAVRGDLFSGGQLPDRHELERKLERAQWNAAVLAARRGDTALPQLETILRDFEILARAILELDDLYRTRPAHPTAEGRLADALHGAGALIRHWPPGMDLSDPSDPAVTEPGHSSP</sequence>
<proteinExistence type="predicted"/>
<evidence type="ECO:0000256" key="1">
    <source>
        <dbReference type="SAM" id="MobiDB-lite"/>
    </source>
</evidence>
<dbReference type="EMBL" id="CP108222">
    <property type="protein sequence ID" value="WTT19973.1"/>
    <property type="molecule type" value="Genomic_DNA"/>
</dbReference>
<dbReference type="AlphaFoldDB" id="A0AAU2A6X4"/>
<evidence type="ECO:0000313" key="2">
    <source>
        <dbReference type="EMBL" id="WTT19973.1"/>
    </source>
</evidence>
<accession>A0AAU2A6X4</accession>
<organism evidence="2">
    <name type="scientific">Streptomyces sp. NBC_00093</name>
    <dbReference type="NCBI Taxonomy" id="2975649"/>
    <lineage>
        <taxon>Bacteria</taxon>
        <taxon>Bacillati</taxon>
        <taxon>Actinomycetota</taxon>
        <taxon>Actinomycetes</taxon>
        <taxon>Kitasatosporales</taxon>
        <taxon>Streptomycetaceae</taxon>
        <taxon>Streptomyces</taxon>
    </lineage>
</organism>
<feature type="region of interest" description="Disordered" evidence="1">
    <location>
        <begin position="288"/>
        <end position="309"/>
    </location>
</feature>